<reference evidence="2 3" key="1">
    <citation type="submission" date="2018-08" db="EMBL/GenBank/DDBJ databases">
        <title>Draft genome of the lignicolous fungus Coniochaeta pulveracea.</title>
        <authorList>
            <person name="Borstlap C.J."/>
            <person name="De Witt R.N."/>
            <person name="Botha A."/>
            <person name="Volschenk H."/>
        </authorList>
    </citation>
    <scope>NUCLEOTIDE SEQUENCE [LARGE SCALE GENOMIC DNA]</scope>
    <source>
        <strain evidence="2 3">CAB683</strain>
    </source>
</reference>
<feature type="region of interest" description="Disordered" evidence="1">
    <location>
        <begin position="185"/>
        <end position="340"/>
    </location>
</feature>
<feature type="compositionally biased region" description="Polar residues" evidence="1">
    <location>
        <begin position="268"/>
        <end position="284"/>
    </location>
</feature>
<feature type="compositionally biased region" description="Low complexity" evidence="1">
    <location>
        <begin position="290"/>
        <end position="315"/>
    </location>
</feature>
<dbReference type="Proteomes" id="UP000275385">
    <property type="component" value="Unassembled WGS sequence"/>
</dbReference>
<name>A0A420YHB3_9PEZI</name>
<dbReference type="AlphaFoldDB" id="A0A420YHB3"/>
<keyword evidence="3" id="KW-1185">Reference proteome</keyword>
<feature type="region of interest" description="Disordered" evidence="1">
    <location>
        <begin position="427"/>
        <end position="466"/>
    </location>
</feature>
<sequence>MESSKTETEVVGSGPVDVLHNEDDFYRVAIPILTHILESDNKIMPPPVDIQIRQVYRQTLERMSQMTLVELLDERPEEEEFGPSPAMAHLTRLCLSRPMQETLERLHEMWPGVVIKALKRDRRWYETTPSARRHKAEPKTPPRAEPNTSAKVVRQPPKRNPNLLGPDDTVMGVRVRDIERFPGMYRPAAAPTSLPAVSESPEFENLESGGELPPLPERDSGEFDLPAPRTPPRGAEDDDDDIWIKAGLMQRASTERFPGMGKPAPSPTARSSWRANDGCSSSPRVTHPETPGSKSSPSHGSSSAPTSSGGSSSSSPDHDSSSFVTRPLSTTSRRSIPLSPASITDKDIDLVYAIACLRHDKSTPFPPPDSAVDQLVACFQDLSLQELLLGVIPNNVKETVDGLKGLTPKEMKLVLPDLARLTLMEWHQPDDEGDGGEAGKKGGKGGKDAQISEQPQLATRAAGSVA</sequence>
<protein>
    <submittedName>
        <fullName evidence="2">Uncharacterized protein</fullName>
    </submittedName>
</protein>
<evidence type="ECO:0000256" key="1">
    <source>
        <dbReference type="SAM" id="MobiDB-lite"/>
    </source>
</evidence>
<accession>A0A420YHB3</accession>
<organism evidence="2 3">
    <name type="scientific">Coniochaeta pulveracea</name>
    <dbReference type="NCBI Taxonomy" id="177199"/>
    <lineage>
        <taxon>Eukaryota</taxon>
        <taxon>Fungi</taxon>
        <taxon>Dikarya</taxon>
        <taxon>Ascomycota</taxon>
        <taxon>Pezizomycotina</taxon>
        <taxon>Sordariomycetes</taxon>
        <taxon>Sordariomycetidae</taxon>
        <taxon>Coniochaetales</taxon>
        <taxon>Coniochaetaceae</taxon>
        <taxon>Coniochaeta</taxon>
    </lineage>
</organism>
<feature type="compositionally biased region" description="Polar residues" evidence="1">
    <location>
        <begin position="323"/>
        <end position="334"/>
    </location>
</feature>
<evidence type="ECO:0000313" key="2">
    <source>
        <dbReference type="EMBL" id="RKU47235.1"/>
    </source>
</evidence>
<comment type="caution">
    <text evidence="2">The sequence shown here is derived from an EMBL/GenBank/DDBJ whole genome shotgun (WGS) entry which is preliminary data.</text>
</comment>
<proteinExistence type="predicted"/>
<dbReference type="EMBL" id="QVQW01000010">
    <property type="protein sequence ID" value="RKU47235.1"/>
    <property type="molecule type" value="Genomic_DNA"/>
</dbReference>
<feature type="region of interest" description="Disordered" evidence="1">
    <location>
        <begin position="126"/>
        <end position="171"/>
    </location>
</feature>
<gene>
    <name evidence="2" type="ORF">DL546_008631</name>
</gene>
<evidence type="ECO:0000313" key="3">
    <source>
        <dbReference type="Proteomes" id="UP000275385"/>
    </source>
</evidence>